<dbReference type="InterPro" id="IPR013249">
    <property type="entry name" value="RNA_pol_sigma70_r4_t2"/>
</dbReference>
<gene>
    <name evidence="7" type="ORF">ACFO6W_17875</name>
</gene>
<keyword evidence="3" id="KW-0731">Sigma factor</keyword>
<dbReference type="Pfam" id="PF04542">
    <property type="entry name" value="Sigma70_r2"/>
    <property type="match status" value="1"/>
</dbReference>
<dbReference type="InterPro" id="IPR007627">
    <property type="entry name" value="RNA_pol_sigma70_r2"/>
</dbReference>
<keyword evidence="4" id="KW-0804">Transcription</keyword>
<reference evidence="8" key="1">
    <citation type="journal article" date="2019" name="Int. J. Syst. Evol. Microbiol.">
        <title>The Global Catalogue of Microorganisms (GCM) 10K type strain sequencing project: providing services to taxonomists for standard genome sequencing and annotation.</title>
        <authorList>
            <consortium name="The Broad Institute Genomics Platform"/>
            <consortium name="The Broad Institute Genome Sequencing Center for Infectious Disease"/>
            <person name="Wu L."/>
            <person name="Ma J."/>
        </authorList>
    </citation>
    <scope>NUCLEOTIDE SEQUENCE [LARGE SCALE GENOMIC DNA]</scope>
    <source>
        <strain evidence="8">CCUG 66188</strain>
    </source>
</reference>
<dbReference type="InterPro" id="IPR039425">
    <property type="entry name" value="RNA_pol_sigma-70-like"/>
</dbReference>
<evidence type="ECO:0000313" key="8">
    <source>
        <dbReference type="Proteomes" id="UP001596023"/>
    </source>
</evidence>
<protein>
    <submittedName>
        <fullName evidence="7">RNA polymerase sigma factor</fullName>
    </submittedName>
</protein>
<evidence type="ECO:0000256" key="1">
    <source>
        <dbReference type="ARBA" id="ARBA00010641"/>
    </source>
</evidence>
<evidence type="ECO:0000256" key="3">
    <source>
        <dbReference type="ARBA" id="ARBA00023082"/>
    </source>
</evidence>
<feature type="domain" description="RNA polymerase sigma-70 region 2" evidence="5">
    <location>
        <begin position="15"/>
        <end position="80"/>
    </location>
</feature>
<dbReference type="Proteomes" id="UP001596023">
    <property type="component" value="Unassembled WGS sequence"/>
</dbReference>
<accession>A0ABV9KZT6</accession>
<comment type="caution">
    <text evidence="7">The sequence shown here is derived from an EMBL/GenBank/DDBJ whole genome shotgun (WGS) entry which is preliminary data.</text>
</comment>
<dbReference type="Gene3D" id="1.10.10.10">
    <property type="entry name" value="Winged helix-like DNA-binding domain superfamily/Winged helix DNA-binding domain"/>
    <property type="match status" value="1"/>
</dbReference>
<dbReference type="EMBL" id="JBHSGN010000105">
    <property type="protein sequence ID" value="MFC4675562.1"/>
    <property type="molecule type" value="Genomic_DNA"/>
</dbReference>
<dbReference type="Pfam" id="PF08281">
    <property type="entry name" value="Sigma70_r4_2"/>
    <property type="match status" value="1"/>
</dbReference>
<organism evidence="7 8">
    <name type="scientific">Dysgonomonas termitidis</name>
    <dbReference type="NCBI Taxonomy" id="1516126"/>
    <lineage>
        <taxon>Bacteria</taxon>
        <taxon>Pseudomonadati</taxon>
        <taxon>Bacteroidota</taxon>
        <taxon>Bacteroidia</taxon>
        <taxon>Bacteroidales</taxon>
        <taxon>Dysgonomonadaceae</taxon>
        <taxon>Dysgonomonas</taxon>
    </lineage>
</organism>
<dbReference type="RefSeq" id="WP_379998905.1">
    <property type="nucleotide sequence ID" value="NZ_JBHSGN010000105.1"/>
</dbReference>
<evidence type="ECO:0000313" key="7">
    <source>
        <dbReference type="EMBL" id="MFC4675562.1"/>
    </source>
</evidence>
<dbReference type="InterPro" id="IPR013325">
    <property type="entry name" value="RNA_pol_sigma_r2"/>
</dbReference>
<keyword evidence="2" id="KW-0805">Transcription regulation</keyword>
<sequence length="162" mass="18893">MDKVDLEKTFIDTLRSNERIIYKVCSFYVSDEFPLADLYQEVVSNLWAAFPRFKNGCSISTWMYRIALNTCISGMRKDTRRPKGLPVSILQDAIAEPETLSEQIKEMYYHIYRLKTMERAIVLLYLEEKSYQEIADITGLTVSNVATKIKRSKEKLKKMSNL</sequence>
<dbReference type="SUPFAM" id="SSF88946">
    <property type="entry name" value="Sigma2 domain of RNA polymerase sigma factors"/>
    <property type="match status" value="1"/>
</dbReference>
<evidence type="ECO:0000256" key="2">
    <source>
        <dbReference type="ARBA" id="ARBA00023015"/>
    </source>
</evidence>
<dbReference type="SUPFAM" id="SSF88659">
    <property type="entry name" value="Sigma3 and sigma4 domains of RNA polymerase sigma factors"/>
    <property type="match status" value="1"/>
</dbReference>
<evidence type="ECO:0000256" key="4">
    <source>
        <dbReference type="ARBA" id="ARBA00023163"/>
    </source>
</evidence>
<evidence type="ECO:0000259" key="5">
    <source>
        <dbReference type="Pfam" id="PF04542"/>
    </source>
</evidence>
<dbReference type="NCBIfam" id="TIGR02937">
    <property type="entry name" value="sigma70-ECF"/>
    <property type="match status" value="1"/>
</dbReference>
<feature type="domain" description="RNA polymerase sigma factor 70 region 4 type 2" evidence="6">
    <location>
        <begin position="114"/>
        <end position="156"/>
    </location>
</feature>
<dbReference type="PANTHER" id="PTHR43133:SF45">
    <property type="entry name" value="RNA POLYMERASE ECF-TYPE SIGMA FACTOR"/>
    <property type="match status" value="1"/>
</dbReference>
<name>A0ABV9KZT6_9BACT</name>
<keyword evidence="8" id="KW-1185">Reference proteome</keyword>
<dbReference type="InterPro" id="IPR013324">
    <property type="entry name" value="RNA_pol_sigma_r3/r4-like"/>
</dbReference>
<dbReference type="CDD" id="cd06171">
    <property type="entry name" value="Sigma70_r4"/>
    <property type="match status" value="1"/>
</dbReference>
<dbReference type="InterPro" id="IPR014284">
    <property type="entry name" value="RNA_pol_sigma-70_dom"/>
</dbReference>
<dbReference type="PANTHER" id="PTHR43133">
    <property type="entry name" value="RNA POLYMERASE ECF-TYPE SIGMA FACTO"/>
    <property type="match status" value="1"/>
</dbReference>
<dbReference type="InterPro" id="IPR036388">
    <property type="entry name" value="WH-like_DNA-bd_sf"/>
</dbReference>
<dbReference type="Gene3D" id="1.10.1740.10">
    <property type="match status" value="1"/>
</dbReference>
<evidence type="ECO:0000259" key="6">
    <source>
        <dbReference type="Pfam" id="PF08281"/>
    </source>
</evidence>
<proteinExistence type="inferred from homology"/>
<comment type="similarity">
    <text evidence="1">Belongs to the sigma-70 factor family. ECF subfamily.</text>
</comment>